<protein>
    <submittedName>
        <fullName evidence="4">TetR family transcriptional regulator</fullName>
    </submittedName>
</protein>
<name>A0ABQ2RZH5_9DEIO</name>
<dbReference type="Pfam" id="PF00440">
    <property type="entry name" value="TetR_N"/>
    <property type="match status" value="1"/>
</dbReference>
<dbReference type="InterPro" id="IPR050109">
    <property type="entry name" value="HTH-type_TetR-like_transc_reg"/>
</dbReference>
<dbReference type="RefSeq" id="WP_189071716.1">
    <property type="nucleotide sequence ID" value="NZ_BMQN01000001.1"/>
</dbReference>
<evidence type="ECO:0000259" key="3">
    <source>
        <dbReference type="PROSITE" id="PS50977"/>
    </source>
</evidence>
<dbReference type="InterPro" id="IPR009057">
    <property type="entry name" value="Homeodomain-like_sf"/>
</dbReference>
<feature type="DNA-binding region" description="H-T-H motif" evidence="2">
    <location>
        <begin position="39"/>
        <end position="58"/>
    </location>
</feature>
<dbReference type="PROSITE" id="PS50977">
    <property type="entry name" value="HTH_TETR_2"/>
    <property type="match status" value="1"/>
</dbReference>
<reference evidence="5" key="1">
    <citation type="journal article" date="2019" name="Int. J. Syst. Evol. Microbiol.">
        <title>The Global Catalogue of Microorganisms (GCM) 10K type strain sequencing project: providing services to taxonomists for standard genome sequencing and annotation.</title>
        <authorList>
            <consortium name="The Broad Institute Genomics Platform"/>
            <consortium name="The Broad Institute Genome Sequencing Center for Infectious Disease"/>
            <person name="Wu L."/>
            <person name="Ma J."/>
        </authorList>
    </citation>
    <scope>NUCLEOTIDE SEQUENCE [LARGE SCALE GENOMIC DNA]</scope>
    <source>
        <strain evidence="5">JCM 31405</strain>
    </source>
</reference>
<proteinExistence type="predicted"/>
<dbReference type="InterPro" id="IPR023772">
    <property type="entry name" value="DNA-bd_HTH_TetR-type_CS"/>
</dbReference>
<evidence type="ECO:0000313" key="5">
    <source>
        <dbReference type="Proteomes" id="UP000644548"/>
    </source>
</evidence>
<keyword evidence="5" id="KW-1185">Reference proteome</keyword>
<gene>
    <name evidence="4" type="ORF">GCM10008960_06820</name>
</gene>
<dbReference type="EMBL" id="BMQN01000001">
    <property type="protein sequence ID" value="GGR82468.1"/>
    <property type="molecule type" value="Genomic_DNA"/>
</dbReference>
<evidence type="ECO:0000256" key="1">
    <source>
        <dbReference type="ARBA" id="ARBA00023125"/>
    </source>
</evidence>
<dbReference type="SUPFAM" id="SSF46689">
    <property type="entry name" value="Homeodomain-like"/>
    <property type="match status" value="1"/>
</dbReference>
<dbReference type="Proteomes" id="UP000644548">
    <property type="component" value="Unassembled WGS sequence"/>
</dbReference>
<dbReference type="InterPro" id="IPR001647">
    <property type="entry name" value="HTH_TetR"/>
</dbReference>
<keyword evidence="1 2" id="KW-0238">DNA-binding</keyword>
<dbReference type="PROSITE" id="PS01081">
    <property type="entry name" value="HTH_TETR_1"/>
    <property type="match status" value="1"/>
</dbReference>
<evidence type="ECO:0000313" key="4">
    <source>
        <dbReference type="EMBL" id="GGR82468.1"/>
    </source>
</evidence>
<dbReference type="Gene3D" id="1.10.357.10">
    <property type="entry name" value="Tetracycline Repressor, domain 2"/>
    <property type="match status" value="1"/>
</dbReference>
<feature type="domain" description="HTH tetR-type" evidence="3">
    <location>
        <begin position="16"/>
        <end position="76"/>
    </location>
</feature>
<dbReference type="PANTHER" id="PTHR30055:SF184">
    <property type="entry name" value="HTH-TYPE TRANSCRIPTIONAL REGULATOR ETHR"/>
    <property type="match status" value="1"/>
</dbReference>
<sequence>MSAPASPTLRRRLPSADRRQQILDGSEDLFTRQGFEAVSMGDIAAHLGISRPTVYAYFTSTADILGELLDQRLTEFEGRLAPLLRDLHSQPHPFATILEQLIQERPLLTLLQSGSGPAFTERRLAVFRDLEGRLHLHVSPPAGRARVPYLLTCLTLLLQATATHAITAGLSADQTRELARTLDRFVQAGLQGTAPDLHEAPV</sequence>
<accession>A0ABQ2RZH5</accession>
<evidence type="ECO:0000256" key="2">
    <source>
        <dbReference type="PROSITE-ProRule" id="PRU00335"/>
    </source>
</evidence>
<comment type="caution">
    <text evidence="4">The sequence shown here is derived from an EMBL/GenBank/DDBJ whole genome shotgun (WGS) entry which is preliminary data.</text>
</comment>
<dbReference type="PRINTS" id="PR00455">
    <property type="entry name" value="HTHTETR"/>
</dbReference>
<organism evidence="4 5">
    <name type="scientific">Deinococcus sedimenti</name>
    <dbReference type="NCBI Taxonomy" id="1867090"/>
    <lineage>
        <taxon>Bacteria</taxon>
        <taxon>Thermotogati</taxon>
        <taxon>Deinococcota</taxon>
        <taxon>Deinococci</taxon>
        <taxon>Deinococcales</taxon>
        <taxon>Deinococcaceae</taxon>
        <taxon>Deinococcus</taxon>
    </lineage>
</organism>
<dbReference type="PANTHER" id="PTHR30055">
    <property type="entry name" value="HTH-TYPE TRANSCRIPTIONAL REGULATOR RUTR"/>
    <property type="match status" value="1"/>
</dbReference>